<dbReference type="PANTHER" id="PTHR19136:SF81">
    <property type="entry name" value="MOLYBDENUM COFACTOR GUANYLYLTRANSFERASE"/>
    <property type="match status" value="1"/>
</dbReference>
<dbReference type="RefSeq" id="WP_119601676.1">
    <property type="nucleotide sequence ID" value="NZ_QXQA01000014.1"/>
</dbReference>
<dbReference type="EMBL" id="QXQA01000014">
    <property type="protein sequence ID" value="RIX50483.1"/>
    <property type="molecule type" value="Genomic_DNA"/>
</dbReference>
<dbReference type="Gene3D" id="3.90.550.10">
    <property type="entry name" value="Spore Coat Polysaccharide Biosynthesis Protein SpsA, Chain A"/>
    <property type="match status" value="1"/>
</dbReference>
<dbReference type="GO" id="GO:0016779">
    <property type="term" value="F:nucleotidyltransferase activity"/>
    <property type="evidence" value="ECO:0007669"/>
    <property type="project" value="UniProtKB-KW"/>
</dbReference>
<feature type="domain" description="MobA-like NTP transferase" evidence="8">
    <location>
        <begin position="4"/>
        <end position="152"/>
    </location>
</feature>
<name>A0A3A1UVY7_9BACL</name>
<sequence>MLSGVILAGGAHRGMKGDNRAFLVVDGQTLIERQIREMKTCCSEITIVTNEPQLFLKTVDRDIRIITDYYAGKGLLSGMHAGLALAKNRHVWLLGCHLPSPSAQAAKLQLSYMQEGTDAVLPFIKETVYPLHGIYDRSNAERIGRLLDGGITDVSLFLRQINRTQLAESHFEEQGINREFVRSIHTQGDFRNSATL</sequence>
<accession>A0A3A1UVY7</accession>
<evidence type="ECO:0000256" key="2">
    <source>
        <dbReference type="ARBA" id="ARBA00022679"/>
    </source>
</evidence>
<evidence type="ECO:0000256" key="3">
    <source>
        <dbReference type="ARBA" id="ARBA00022723"/>
    </source>
</evidence>
<organism evidence="9 10">
    <name type="scientific">Paenibacillus nanensis</name>
    <dbReference type="NCBI Taxonomy" id="393251"/>
    <lineage>
        <taxon>Bacteria</taxon>
        <taxon>Bacillati</taxon>
        <taxon>Bacillota</taxon>
        <taxon>Bacilli</taxon>
        <taxon>Bacillales</taxon>
        <taxon>Paenibacillaceae</taxon>
        <taxon>Paenibacillus</taxon>
    </lineage>
</organism>
<dbReference type="AlphaFoldDB" id="A0A3A1UVY7"/>
<dbReference type="PANTHER" id="PTHR19136">
    <property type="entry name" value="MOLYBDENUM COFACTOR GUANYLYLTRANSFERASE"/>
    <property type="match status" value="1"/>
</dbReference>
<proteinExistence type="predicted"/>
<evidence type="ECO:0000256" key="6">
    <source>
        <dbReference type="ARBA" id="ARBA00023134"/>
    </source>
</evidence>
<dbReference type="GO" id="GO:0046872">
    <property type="term" value="F:metal ion binding"/>
    <property type="evidence" value="ECO:0007669"/>
    <property type="project" value="UniProtKB-KW"/>
</dbReference>
<protein>
    <submittedName>
        <fullName evidence="9">Molybdenum cofactor guanylyltransferase</fullName>
    </submittedName>
</protein>
<dbReference type="InterPro" id="IPR029044">
    <property type="entry name" value="Nucleotide-diphossugar_trans"/>
</dbReference>
<dbReference type="SUPFAM" id="SSF53448">
    <property type="entry name" value="Nucleotide-diphospho-sugar transferases"/>
    <property type="match status" value="1"/>
</dbReference>
<evidence type="ECO:0000313" key="9">
    <source>
        <dbReference type="EMBL" id="RIX50483.1"/>
    </source>
</evidence>
<dbReference type="InterPro" id="IPR025877">
    <property type="entry name" value="MobA-like_NTP_Trfase"/>
</dbReference>
<keyword evidence="10" id="KW-1185">Reference proteome</keyword>
<keyword evidence="4" id="KW-0547">Nucleotide-binding</keyword>
<dbReference type="Proteomes" id="UP000266482">
    <property type="component" value="Unassembled WGS sequence"/>
</dbReference>
<dbReference type="CDD" id="cd02503">
    <property type="entry name" value="MobA"/>
    <property type="match status" value="1"/>
</dbReference>
<evidence type="ECO:0000256" key="5">
    <source>
        <dbReference type="ARBA" id="ARBA00022842"/>
    </source>
</evidence>
<gene>
    <name evidence="9" type="ORF">D3P08_19540</name>
</gene>
<keyword evidence="9" id="KW-0548">Nucleotidyltransferase</keyword>
<keyword evidence="5" id="KW-0460">Magnesium</keyword>
<evidence type="ECO:0000313" key="10">
    <source>
        <dbReference type="Proteomes" id="UP000266482"/>
    </source>
</evidence>
<dbReference type="Pfam" id="PF12804">
    <property type="entry name" value="NTP_transf_3"/>
    <property type="match status" value="1"/>
</dbReference>
<dbReference type="GO" id="GO:0006777">
    <property type="term" value="P:Mo-molybdopterin cofactor biosynthetic process"/>
    <property type="evidence" value="ECO:0007669"/>
    <property type="project" value="UniProtKB-KW"/>
</dbReference>
<dbReference type="OrthoDB" id="9788394at2"/>
<evidence type="ECO:0000259" key="8">
    <source>
        <dbReference type="Pfam" id="PF12804"/>
    </source>
</evidence>
<keyword evidence="2 9" id="KW-0808">Transferase</keyword>
<keyword evidence="1" id="KW-0963">Cytoplasm</keyword>
<dbReference type="InterPro" id="IPR013482">
    <property type="entry name" value="Molybde_CF_guanTrfase"/>
</dbReference>
<evidence type="ECO:0000256" key="7">
    <source>
        <dbReference type="ARBA" id="ARBA00023150"/>
    </source>
</evidence>
<comment type="caution">
    <text evidence="9">The sequence shown here is derived from an EMBL/GenBank/DDBJ whole genome shotgun (WGS) entry which is preliminary data.</text>
</comment>
<evidence type="ECO:0000256" key="1">
    <source>
        <dbReference type="ARBA" id="ARBA00022490"/>
    </source>
</evidence>
<keyword evidence="3" id="KW-0479">Metal-binding</keyword>
<keyword evidence="6" id="KW-0342">GTP-binding</keyword>
<evidence type="ECO:0000256" key="4">
    <source>
        <dbReference type="ARBA" id="ARBA00022741"/>
    </source>
</evidence>
<dbReference type="GO" id="GO:0005525">
    <property type="term" value="F:GTP binding"/>
    <property type="evidence" value="ECO:0007669"/>
    <property type="project" value="UniProtKB-KW"/>
</dbReference>
<reference evidence="9 10" key="1">
    <citation type="submission" date="2018-09" db="EMBL/GenBank/DDBJ databases">
        <title>Paenibacillus aracenensis nov. sp. isolated from a cave in southern Spain.</title>
        <authorList>
            <person name="Jurado V."/>
            <person name="Gutierrez-Patricio S."/>
            <person name="Gonzalez-Pimentel J.L."/>
            <person name="Miller A.Z."/>
            <person name="Laiz L."/>
            <person name="Saiz-Jimenez C."/>
        </authorList>
    </citation>
    <scope>NUCLEOTIDE SEQUENCE [LARGE SCALE GENOMIC DNA]</scope>
    <source>
        <strain evidence="9 10">DSM 22867</strain>
    </source>
</reference>
<keyword evidence="7" id="KW-0501">Molybdenum cofactor biosynthesis</keyword>